<evidence type="ECO:0000256" key="4">
    <source>
        <dbReference type="ARBA" id="ARBA00022741"/>
    </source>
</evidence>
<evidence type="ECO:0000256" key="2">
    <source>
        <dbReference type="ARBA" id="ARBA00006024"/>
    </source>
</evidence>
<organism evidence="9 10">
    <name type="scientific">Kibdelosporangium aridum</name>
    <dbReference type="NCBI Taxonomy" id="2030"/>
    <lineage>
        <taxon>Bacteria</taxon>
        <taxon>Bacillati</taxon>
        <taxon>Actinomycetota</taxon>
        <taxon>Actinomycetes</taxon>
        <taxon>Pseudonocardiales</taxon>
        <taxon>Pseudonocardiaceae</taxon>
        <taxon>Kibdelosporangium</taxon>
    </lineage>
</organism>
<keyword evidence="3" id="KW-0479">Metal-binding</keyword>
<evidence type="ECO:0000256" key="5">
    <source>
        <dbReference type="ARBA" id="ARBA00022840"/>
    </source>
</evidence>
<evidence type="ECO:0000313" key="9">
    <source>
        <dbReference type="EMBL" id="RSM87464.1"/>
    </source>
</evidence>
<dbReference type="InterPro" id="IPR051949">
    <property type="entry name" value="Cation_Transport_ATPase"/>
</dbReference>
<keyword evidence="6" id="KW-0460">Magnesium</keyword>
<evidence type="ECO:0000256" key="1">
    <source>
        <dbReference type="ARBA" id="ARBA00004141"/>
    </source>
</evidence>
<comment type="similarity">
    <text evidence="2">Belongs to the cation transport ATPase (P-type) (TC 3.A.3) family. Type IB subfamily.</text>
</comment>
<dbReference type="GO" id="GO:0046872">
    <property type="term" value="F:metal ion binding"/>
    <property type="evidence" value="ECO:0007669"/>
    <property type="project" value="UniProtKB-KW"/>
</dbReference>
<dbReference type="Proteomes" id="UP000287547">
    <property type="component" value="Unassembled WGS sequence"/>
</dbReference>
<keyword evidence="7" id="KW-1278">Translocase</keyword>
<comment type="caution">
    <text evidence="9">The sequence shown here is derived from an EMBL/GenBank/DDBJ whole genome shotgun (WGS) entry which is preliminary data.</text>
</comment>
<evidence type="ECO:0000256" key="6">
    <source>
        <dbReference type="ARBA" id="ARBA00022842"/>
    </source>
</evidence>
<comment type="subcellular location">
    <subcellularLocation>
        <location evidence="1">Membrane</location>
        <topology evidence="1">Multi-pass membrane protein</topology>
    </subcellularLocation>
</comment>
<feature type="compositionally biased region" description="Basic and acidic residues" evidence="8">
    <location>
        <begin position="53"/>
        <end position="68"/>
    </location>
</feature>
<name>A0A428ZHC8_KIBAR</name>
<keyword evidence="4" id="KW-0547">Nucleotide-binding</keyword>
<reference evidence="9 10" key="1">
    <citation type="submission" date="2018-05" db="EMBL/GenBank/DDBJ databases">
        <title>Evolution of GPA BGCs.</title>
        <authorList>
            <person name="Waglechner N."/>
            <person name="Wright G.D."/>
        </authorList>
    </citation>
    <scope>NUCLEOTIDE SEQUENCE [LARGE SCALE GENOMIC DNA]</scope>
    <source>
        <strain evidence="9 10">A82846</strain>
    </source>
</reference>
<evidence type="ECO:0000256" key="7">
    <source>
        <dbReference type="ARBA" id="ARBA00022967"/>
    </source>
</evidence>
<dbReference type="PANTHER" id="PTHR43079">
    <property type="entry name" value="PROBABLE CADMIUM/ZINC-TRANSPORTING ATPASE HMA1"/>
    <property type="match status" value="1"/>
</dbReference>
<protein>
    <submittedName>
        <fullName evidence="9">Uncharacterized protein</fullName>
    </submittedName>
</protein>
<feature type="region of interest" description="Disordered" evidence="8">
    <location>
        <begin position="50"/>
        <end position="83"/>
    </location>
</feature>
<dbReference type="EMBL" id="QHKI01000006">
    <property type="protein sequence ID" value="RSM87464.1"/>
    <property type="molecule type" value="Genomic_DNA"/>
</dbReference>
<dbReference type="AlphaFoldDB" id="A0A428ZHC8"/>
<proteinExistence type="inferred from homology"/>
<keyword evidence="5" id="KW-0067">ATP-binding</keyword>
<dbReference type="GO" id="GO:0005524">
    <property type="term" value="F:ATP binding"/>
    <property type="evidence" value="ECO:0007669"/>
    <property type="project" value="UniProtKB-KW"/>
</dbReference>
<dbReference type="PANTHER" id="PTHR43079:SF1">
    <property type="entry name" value="CADMIUM_ZINC-TRANSPORTING ATPASE HMA1, CHLOROPLASTIC-RELATED"/>
    <property type="match status" value="1"/>
</dbReference>
<sequence>MAGSVEDQSPAAYRSRTVGTLPLPLSVAGHEGSTVIVGLNGLRLLRDSAWQPARRDTSPRRPMTREGIRQPAPGCQRSSSGPGWECRHWWWGC</sequence>
<gene>
    <name evidence="9" type="ORF">DMH04_10580</name>
</gene>
<dbReference type="GO" id="GO:0016020">
    <property type="term" value="C:membrane"/>
    <property type="evidence" value="ECO:0007669"/>
    <property type="project" value="UniProtKB-SubCell"/>
</dbReference>
<evidence type="ECO:0000256" key="8">
    <source>
        <dbReference type="SAM" id="MobiDB-lite"/>
    </source>
</evidence>
<evidence type="ECO:0000256" key="3">
    <source>
        <dbReference type="ARBA" id="ARBA00022723"/>
    </source>
</evidence>
<accession>A0A428ZHC8</accession>
<evidence type="ECO:0000313" key="10">
    <source>
        <dbReference type="Proteomes" id="UP000287547"/>
    </source>
</evidence>